<reference evidence="1" key="1">
    <citation type="journal article" date="2019" name="Sci. Rep.">
        <title>Draft genome of Tanacetum cinerariifolium, the natural source of mosquito coil.</title>
        <authorList>
            <person name="Yamashiro T."/>
            <person name="Shiraishi A."/>
            <person name="Satake H."/>
            <person name="Nakayama K."/>
        </authorList>
    </citation>
    <scope>NUCLEOTIDE SEQUENCE</scope>
</reference>
<proteinExistence type="predicted"/>
<accession>A0A699XH01</accession>
<feature type="non-terminal residue" evidence="1">
    <location>
        <position position="88"/>
    </location>
</feature>
<name>A0A699XH01_TANCI</name>
<sequence>VGGAAADEADALVEDVAVIGGAGTEQAGVVGLAEPLGIFGHRRIVPGIFQRRRGAGLAAGIGRAGVAGGHFVADPALALILGKIAARA</sequence>
<evidence type="ECO:0000313" key="1">
    <source>
        <dbReference type="EMBL" id="GFD57248.1"/>
    </source>
</evidence>
<protein>
    <submittedName>
        <fullName evidence="1">Uncharacterized protein</fullName>
    </submittedName>
</protein>
<feature type="non-terminal residue" evidence="1">
    <location>
        <position position="1"/>
    </location>
</feature>
<gene>
    <name evidence="1" type="ORF">Tci_929217</name>
</gene>
<organism evidence="1">
    <name type="scientific">Tanacetum cinerariifolium</name>
    <name type="common">Dalmatian daisy</name>
    <name type="synonym">Chrysanthemum cinerariifolium</name>
    <dbReference type="NCBI Taxonomy" id="118510"/>
    <lineage>
        <taxon>Eukaryota</taxon>
        <taxon>Viridiplantae</taxon>
        <taxon>Streptophyta</taxon>
        <taxon>Embryophyta</taxon>
        <taxon>Tracheophyta</taxon>
        <taxon>Spermatophyta</taxon>
        <taxon>Magnoliopsida</taxon>
        <taxon>eudicotyledons</taxon>
        <taxon>Gunneridae</taxon>
        <taxon>Pentapetalae</taxon>
        <taxon>asterids</taxon>
        <taxon>campanulids</taxon>
        <taxon>Asterales</taxon>
        <taxon>Asteraceae</taxon>
        <taxon>Asteroideae</taxon>
        <taxon>Anthemideae</taxon>
        <taxon>Anthemidinae</taxon>
        <taxon>Tanacetum</taxon>
    </lineage>
</organism>
<dbReference type="AlphaFoldDB" id="A0A699XH01"/>
<comment type="caution">
    <text evidence="1">The sequence shown here is derived from an EMBL/GenBank/DDBJ whole genome shotgun (WGS) entry which is preliminary data.</text>
</comment>
<dbReference type="EMBL" id="BKCJ011839032">
    <property type="protein sequence ID" value="GFD57248.1"/>
    <property type="molecule type" value="Genomic_DNA"/>
</dbReference>